<keyword evidence="2" id="KW-1185">Reference proteome</keyword>
<accession>A0A284S1R8</accession>
<gene>
    <name evidence="1" type="ORF">ARMOST_18415</name>
</gene>
<dbReference type="OrthoDB" id="10498808at2759"/>
<protein>
    <submittedName>
        <fullName evidence="1">Uncharacterized protein</fullName>
    </submittedName>
</protein>
<dbReference type="AlphaFoldDB" id="A0A284S1R8"/>
<reference evidence="2" key="1">
    <citation type="journal article" date="2017" name="Nat. Ecol. Evol.">
        <title>Genome expansion and lineage-specific genetic innovations in the forest pathogenic fungi Armillaria.</title>
        <authorList>
            <person name="Sipos G."/>
            <person name="Prasanna A.N."/>
            <person name="Walter M.C."/>
            <person name="O'Connor E."/>
            <person name="Balint B."/>
            <person name="Krizsan K."/>
            <person name="Kiss B."/>
            <person name="Hess J."/>
            <person name="Varga T."/>
            <person name="Slot J."/>
            <person name="Riley R."/>
            <person name="Boka B."/>
            <person name="Rigling D."/>
            <person name="Barry K."/>
            <person name="Lee J."/>
            <person name="Mihaltcheva S."/>
            <person name="LaButti K."/>
            <person name="Lipzen A."/>
            <person name="Waldron R."/>
            <person name="Moloney N.M."/>
            <person name="Sperisen C."/>
            <person name="Kredics L."/>
            <person name="Vagvoelgyi C."/>
            <person name="Patrignani A."/>
            <person name="Fitzpatrick D."/>
            <person name="Nagy I."/>
            <person name="Doyle S."/>
            <person name="Anderson J.B."/>
            <person name="Grigoriev I.V."/>
            <person name="Gueldener U."/>
            <person name="Muensterkoetter M."/>
            <person name="Nagy L.G."/>
        </authorList>
    </citation>
    <scope>NUCLEOTIDE SEQUENCE [LARGE SCALE GENOMIC DNA]</scope>
    <source>
        <strain evidence="2">C18/9</strain>
    </source>
</reference>
<dbReference type="EMBL" id="FUEG01000026">
    <property type="protein sequence ID" value="SJL14939.1"/>
    <property type="molecule type" value="Genomic_DNA"/>
</dbReference>
<proteinExistence type="predicted"/>
<name>A0A284S1R8_ARMOS</name>
<evidence type="ECO:0000313" key="2">
    <source>
        <dbReference type="Proteomes" id="UP000219338"/>
    </source>
</evidence>
<dbReference type="Proteomes" id="UP000219338">
    <property type="component" value="Unassembled WGS sequence"/>
</dbReference>
<sequence length="121" mass="13824">MDALFEIPKIAPLGVAGTAIQRPASGQPFHVSRCCDTGHRSARLGTDLMRQQGRHWPTALSPKAPCFSRFVQFLLRLVDIESLERISRMEFCKDHVSLEPMKNSYREPSMRLFSLVPRQRN</sequence>
<organism evidence="1 2">
    <name type="scientific">Armillaria ostoyae</name>
    <name type="common">Armillaria root rot fungus</name>
    <dbReference type="NCBI Taxonomy" id="47428"/>
    <lineage>
        <taxon>Eukaryota</taxon>
        <taxon>Fungi</taxon>
        <taxon>Dikarya</taxon>
        <taxon>Basidiomycota</taxon>
        <taxon>Agaricomycotina</taxon>
        <taxon>Agaricomycetes</taxon>
        <taxon>Agaricomycetidae</taxon>
        <taxon>Agaricales</taxon>
        <taxon>Marasmiineae</taxon>
        <taxon>Physalacriaceae</taxon>
        <taxon>Armillaria</taxon>
    </lineage>
</organism>
<evidence type="ECO:0000313" key="1">
    <source>
        <dbReference type="EMBL" id="SJL14939.1"/>
    </source>
</evidence>